<feature type="signal peptide" evidence="1">
    <location>
        <begin position="1"/>
        <end position="19"/>
    </location>
</feature>
<gene>
    <name evidence="2" type="ORF">KDU71_05655</name>
</gene>
<keyword evidence="1" id="KW-0732">Signal</keyword>
<evidence type="ECO:0000313" key="3">
    <source>
        <dbReference type="Proteomes" id="UP000679220"/>
    </source>
</evidence>
<sequence>MKRRDVLKMTALGSVGVVAASVSNSCASTAVKEKECEKTCTKMVKRYTNDDYYVNGQLSADKALQAYKEMFAHYNYPLDEFLLTNMFITDFGLGDFENVGMAGVFWYNDAKHGYFAHEIFLLPGQMIVEHQHVETEHPAKMESWHVRQGTIFTFGEGDETPNNPPTPVSQKEFITVNNVVELKCNGINTLNRAEAPHFMMAGAEGAIVSEYANYHDGNGLRFTNPNVSFTDILGNV</sequence>
<proteinExistence type="predicted"/>
<reference evidence="2" key="1">
    <citation type="journal article" date="2018" name="Int. J. Syst. Evol. Microbiol.">
        <title>Carboxylicivirga sediminis sp. nov., isolated from coastal sediment.</title>
        <authorList>
            <person name="Wang F.Q."/>
            <person name="Ren L.H."/>
            <person name="Zou R.J."/>
            <person name="Sun Y.Z."/>
            <person name="Liu X.J."/>
            <person name="Jiang F."/>
            <person name="Liu L.J."/>
        </authorList>
    </citation>
    <scope>NUCLEOTIDE SEQUENCE</scope>
    <source>
        <strain evidence="2">JR1</strain>
    </source>
</reference>
<evidence type="ECO:0008006" key="4">
    <source>
        <dbReference type="Google" id="ProtNLM"/>
    </source>
</evidence>
<feature type="chain" id="PRO_5037036783" description="D-lyxose/D-mannose family sugar isomerase" evidence="1">
    <location>
        <begin position="20"/>
        <end position="236"/>
    </location>
</feature>
<dbReference type="Proteomes" id="UP000679220">
    <property type="component" value="Unassembled WGS sequence"/>
</dbReference>
<accession>A0A941IWA0</accession>
<dbReference type="Gene3D" id="2.60.120.10">
    <property type="entry name" value="Jelly Rolls"/>
    <property type="match status" value="1"/>
</dbReference>
<comment type="caution">
    <text evidence="2">The sequence shown here is derived from an EMBL/GenBank/DDBJ whole genome shotgun (WGS) entry which is preliminary data.</text>
</comment>
<reference evidence="2" key="2">
    <citation type="submission" date="2021-04" db="EMBL/GenBank/DDBJ databases">
        <authorList>
            <person name="Zhang T."/>
            <person name="Zhang Y."/>
            <person name="Lu D."/>
            <person name="Zuo D."/>
            <person name="Du Z."/>
        </authorList>
    </citation>
    <scope>NUCLEOTIDE SEQUENCE</scope>
    <source>
        <strain evidence="2">JR1</strain>
    </source>
</reference>
<dbReference type="AlphaFoldDB" id="A0A941IWA0"/>
<dbReference type="RefSeq" id="WP_212188941.1">
    <property type="nucleotide sequence ID" value="NZ_JAGTAR010000006.1"/>
</dbReference>
<evidence type="ECO:0000313" key="2">
    <source>
        <dbReference type="EMBL" id="MBR8535035.1"/>
    </source>
</evidence>
<dbReference type="EMBL" id="JAGTAR010000006">
    <property type="protein sequence ID" value="MBR8535035.1"/>
    <property type="molecule type" value="Genomic_DNA"/>
</dbReference>
<name>A0A941IWA0_9BACT</name>
<evidence type="ECO:0000256" key="1">
    <source>
        <dbReference type="SAM" id="SignalP"/>
    </source>
</evidence>
<protein>
    <recommendedName>
        <fullName evidence="4">D-lyxose/D-mannose family sugar isomerase</fullName>
    </recommendedName>
</protein>
<organism evidence="2 3">
    <name type="scientific">Carboxylicivirga sediminis</name>
    <dbReference type="NCBI Taxonomy" id="2006564"/>
    <lineage>
        <taxon>Bacteria</taxon>
        <taxon>Pseudomonadati</taxon>
        <taxon>Bacteroidota</taxon>
        <taxon>Bacteroidia</taxon>
        <taxon>Marinilabiliales</taxon>
        <taxon>Marinilabiliaceae</taxon>
        <taxon>Carboxylicivirga</taxon>
    </lineage>
</organism>
<dbReference type="InterPro" id="IPR014710">
    <property type="entry name" value="RmlC-like_jellyroll"/>
</dbReference>
<keyword evidence="3" id="KW-1185">Reference proteome</keyword>